<name>M5UAF5_9BACT</name>
<dbReference type="Proteomes" id="UP000011885">
    <property type="component" value="Unassembled WGS sequence"/>
</dbReference>
<organism evidence="1 2">
    <name type="scientific">Rhodopirellula sallentina SM41</name>
    <dbReference type="NCBI Taxonomy" id="1263870"/>
    <lineage>
        <taxon>Bacteria</taxon>
        <taxon>Pseudomonadati</taxon>
        <taxon>Planctomycetota</taxon>
        <taxon>Planctomycetia</taxon>
        <taxon>Pirellulales</taxon>
        <taxon>Pirellulaceae</taxon>
        <taxon>Rhodopirellula</taxon>
    </lineage>
</organism>
<accession>M5UAF5</accession>
<evidence type="ECO:0000313" key="2">
    <source>
        <dbReference type="Proteomes" id="UP000011885"/>
    </source>
</evidence>
<comment type="caution">
    <text evidence="1">The sequence shown here is derived from an EMBL/GenBank/DDBJ whole genome shotgun (WGS) entry which is preliminary data.</text>
</comment>
<reference evidence="1 2" key="1">
    <citation type="journal article" date="2013" name="Mar. Genomics">
        <title>Expression of sulfatases in Rhodopirellula baltica and the diversity of sulfatases in the genus Rhodopirellula.</title>
        <authorList>
            <person name="Wegner C.E."/>
            <person name="Richter-Heitmann T."/>
            <person name="Klindworth A."/>
            <person name="Klockow C."/>
            <person name="Richter M."/>
            <person name="Achstetter T."/>
            <person name="Glockner F.O."/>
            <person name="Harder J."/>
        </authorList>
    </citation>
    <scope>NUCLEOTIDE SEQUENCE [LARGE SCALE GENOMIC DNA]</scope>
    <source>
        <strain evidence="1 2">SM41</strain>
    </source>
</reference>
<dbReference type="AlphaFoldDB" id="M5UAF5"/>
<protein>
    <submittedName>
        <fullName evidence="1">Uncharacterized protein</fullName>
    </submittedName>
</protein>
<keyword evidence="2" id="KW-1185">Reference proteome</keyword>
<dbReference type="EMBL" id="ANOH01000392">
    <property type="protein sequence ID" value="EMI52998.1"/>
    <property type="molecule type" value="Genomic_DNA"/>
</dbReference>
<proteinExistence type="predicted"/>
<gene>
    <name evidence="1" type="ORF">RSSM_05552</name>
</gene>
<sequence>MQSGRDRALKTRIRLVVLREKTQTLCQTSATRDEKRAWAGSARP</sequence>
<evidence type="ECO:0000313" key="1">
    <source>
        <dbReference type="EMBL" id="EMI52998.1"/>
    </source>
</evidence>